<feature type="region of interest" description="Disordered" evidence="1">
    <location>
        <begin position="1"/>
        <end position="28"/>
    </location>
</feature>
<organism evidence="2 3">
    <name type="scientific">Coleophoma crateriformis</name>
    <dbReference type="NCBI Taxonomy" id="565419"/>
    <lineage>
        <taxon>Eukaryota</taxon>
        <taxon>Fungi</taxon>
        <taxon>Dikarya</taxon>
        <taxon>Ascomycota</taxon>
        <taxon>Pezizomycotina</taxon>
        <taxon>Leotiomycetes</taxon>
        <taxon>Helotiales</taxon>
        <taxon>Dermateaceae</taxon>
        <taxon>Coleophoma</taxon>
    </lineage>
</organism>
<dbReference type="AlphaFoldDB" id="A0A3D8S2U5"/>
<dbReference type="EMBL" id="PDLN01000007">
    <property type="protein sequence ID" value="RDW80421.1"/>
    <property type="molecule type" value="Genomic_DNA"/>
</dbReference>
<comment type="caution">
    <text evidence="2">The sequence shown here is derived from an EMBL/GenBank/DDBJ whole genome shotgun (WGS) entry which is preliminary data.</text>
</comment>
<gene>
    <name evidence="2" type="ORF">BP5796_05119</name>
</gene>
<accession>A0A3D8S2U5</accession>
<dbReference type="Proteomes" id="UP000256328">
    <property type="component" value="Unassembled WGS sequence"/>
</dbReference>
<dbReference type="OrthoDB" id="3474385at2759"/>
<protein>
    <submittedName>
        <fullName evidence="2">Uncharacterized protein</fullName>
    </submittedName>
</protein>
<sequence>MSSLKRPHISGTGASSDGRPPKAAKLSHEAEVQGLRAQIAILQRFIVEQGLQTSTWQGLLTKTPPEIRTQLENSPIAAETIDKSIRAGIDKAYYALEAKIWELDLSITSDDMSRAMVEFIPQIQKLAEMNGGLSLAYEALLYLGEHSYARVAGTSFGYGSRPSDRLADELLYSLAKRRKDSQPDYNPLPAVERLGKQISYLRERGIESFFLKSYNVLSAWVKGPEAADRTYSSLKAQITTAHQETLNEIETPGSECYGSPSYVLASKMEQYVPDVRSLAYVAGGGLRLAFDLTIFLGLQYYGSLGSKSYHKGYGKQVRPFDNVVDELLVEIATKIKDEEPGFAPVAEVEELEKRDRRLKKVGIKTCFPKSINLMWPWLPGAAAKFHEDIKKRIIKSYEKSEKQLHDPLSQHKRASSDWHSIRSEAFIPEIKRLNELPGGVILAFELLVLTAEHSYLRDVKLGPFYGWGDKAPEWWCPRNFDLVADDLLAGIAMKVKDQNPNFRPTNELVQLKNSHQYLAGYNIHTYFPKTIAVIESWPESDSVPRFEGPMTFPSAHTSATQLGQLNR</sequence>
<keyword evidence="3" id="KW-1185">Reference proteome</keyword>
<evidence type="ECO:0000256" key="1">
    <source>
        <dbReference type="SAM" id="MobiDB-lite"/>
    </source>
</evidence>
<evidence type="ECO:0000313" key="3">
    <source>
        <dbReference type="Proteomes" id="UP000256328"/>
    </source>
</evidence>
<proteinExistence type="predicted"/>
<name>A0A3D8S2U5_9HELO</name>
<evidence type="ECO:0000313" key="2">
    <source>
        <dbReference type="EMBL" id="RDW80421.1"/>
    </source>
</evidence>
<reference evidence="2 3" key="1">
    <citation type="journal article" date="2018" name="IMA Fungus">
        <title>IMA Genome-F 9: Draft genome sequence of Annulohypoxylon stygium, Aspergillus mulundensis, Berkeleyomyces basicola (syn. Thielaviopsis basicola), Ceratocystis smalleyi, two Cercospora beticola strains, Coleophoma cylindrospora, Fusarium fracticaudum, Phialophora cf. hyalina, and Morchella septimelata.</title>
        <authorList>
            <person name="Wingfield B.D."/>
            <person name="Bills G.F."/>
            <person name="Dong Y."/>
            <person name="Huang W."/>
            <person name="Nel W.J."/>
            <person name="Swalarsk-Parry B.S."/>
            <person name="Vaghefi N."/>
            <person name="Wilken P.M."/>
            <person name="An Z."/>
            <person name="de Beer Z.W."/>
            <person name="De Vos L."/>
            <person name="Chen L."/>
            <person name="Duong T.A."/>
            <person name="Gao Y."/>
            <person name="Hammerbacher A."/>
            <person name="Kikkert J.R."/>
            <person name="Li Y."/>
            <person name="Li H."/>
            <person name="Li K."/>
            <person name="Li Q."/>
            <person name="Liu X."/>
            <person name="Ma X."/>
            <person name="Naidoo K."/>
            <person name="Pethybridge S.J."/>
            <person name="Sun J."/>
            <person name="Steenkamp E.T."/>
            <person name="van der Nest M.A."/>
            <person name="van Wyk S."/>
            <person name="Wingfield M.J."/>
            <person name="Xiong C."/>
            <person name="Yue Q."/>
            <person name="Zhang X."/>
        </authorList>
    </citation>
    <scope>NUCLEOTIDE SEQUENCE [LARGE SCALE GENOMIC DNA]</scope>
    <source>
        <strain evidence="2 3">BP5796</strain>
    </source>
</reference>